<accession>A0ABT8AU08</accession>
<name>A0ABT8AU08_9HYPH</name>
<dbReference type="Proteomes" id="UP001244297">
    <property type="component" value="Unassembled WGS sequence"/>
</dbReference>
<keyword evidence="3" id="KW-1185">Reference proteome</keyword>
<keyword evidence="1" id="KW-1133">Transmembrane helix</keyword>
<keyword evidence="1" id="KW-0472">Membrane</keyword>
<protein>
    <recommendedName>
        <fullName evidence="4">XapX domain-containing protein</fullName>
    </recommendedName>
</protein>
<keyword evidence="1" id="KW-0812">Transmembrane</keyword>
<dbReference type="RefSeq" id="WP_238291434.1">
    <property type="nucleotide sequence ID" value="NZ_BPQS01000038.1"/>
</dbReference>
<reference evidence="3" key="1">
    <citation type="journal article" date="2019" name="Int. J. Syst. Evol. Microbiol.">
        <title>The Global Catalogue of Microorganisms (GCM) 10K type strain sequencing project: providing services to taxonomists for standard genome sequencing and annotation.</title>
        <authorList>
            <consortium name="The Broad Institute Genomics Platform"/>
            <consortium name="The Broad Institute Genome Sequencing Center for Infectious Disease"/>
            <person name="Wu L."/>
            <person name="Ma J."/>
        </authorList>
    </citation>
    <scope>NUCLEOTIDE SEQUENCE [LARGE SCALE GENOMIC DNA]</scope>
    <source>
        <strain evidence="3">CECT 7806</strain>
    </source>
</reference>
<evidence type="ECO:0000313" key="3">
    <source>
        <dbReference type="Proteomes" id="UP001244297"/>
    </source>
</evidence>
<organism evidence="2 3">
    <name type="scientific">Methylobacterium longum</name>
    <dbReference type="NCBI Taxonomy" id="767694"/>
    <lineage>
        <taxon>Bacteria</taxon>
        <taxon>Pseudomonadati</taxon>
        <taxon>Pseudomonadota</taxon>
        <taxon>Alphaproteobacteria</taxon>
        <taxon>Hyphomicrobiales</taxon>
        <taxon>Methylobacteriaceae</taxon>
        <taxon>Methylobacterium</taxon>
    </lineage>
</organism>
<evidence type="ECO:0000256" key="1">
    <source>
        <dbReference type="SAM" id="Phobius"/>
    </source>
</evidence>
<evidence type="ECO:0008006" key="4">
    <source>
        <dbReference type="Google" id="ProtNLM"/>
    </source>
</evidence>
<dbReference type="EMBL" id="JAUFPT010000068">
    <property type="protein sequence ID" value="MDN3573147.1"/>
    <property type="molecule type" value="Genomic_DNA"/>
</dbReference>
<evidence type="ECO:0000313" key="2">
    <source>
        <dbReference type="EMBL" id="MDN3573147.1"/>
    </source>
</evidence>
<proteinExistence type="predicted"/>
<sequence length="52" mass="5225">MPLLSLICLGLGLGLAAGALRVPQRSALLERTGGSLIVIGLGLLGSGLPLFR</sequence>
<feature type="transmembrane region" description="Helical" evidence="1">
    <location>
        <begin position="34"/>
        <end position="51"/>
    </location>
</feature>
<comment type="caution">
    <text evidence="2">The sequence shown here is derived from an EMBL/GenBank/DDBJ whole genome shotgun (WGS) entry which is preliminary data.</text>
</comment>
<gene>
    <name evidence="2" type="ORF">QWZ18_21295</name>
</gene>